<dbReference type="STRING" id="1077348.A0A2G8S6L6"/>
<sequence length="500" mass="56547">METHLSPWVLSLVVYLFLSLANRIRRGSGRRLSGPARLPLFGNALQLPRKRVWMKLADLAKTYGPIYSLQIFRTPVIVINSVEVARELMEAKSANYITRPLTKMVELSGYDNGPVLEPDAGRLRFQRKLLHAALGQGQVQQYEDAQEYHVQTFLRNLAQDPEHYFRHIRHLAAGITIEVSHGYRVRSRDDEFVKEADIFGENFSDAAMPNNYIVDMLPFLAVLPSFLPGMGFKRKAESYKKQYYALADRGHRWVQNEIAKGAARPSLTQIAIAEWKPGQYSEEIIMFSATQVYTGGGDTTTVILAAFLSFMVKHPEILKKAQAEVDRVVGSERLPTVADRPNLPYVEAVFAEVFRLKAPISLLPRLVDQDDVYNGCPIEKGTMVFVNVWGMLHDEDKYPDPHTFKPERWLGGERHPNVYPLDIAFGFGRRVCPGRHIGEDFLFTAVARTIALFNIAPGDESSGGVLVSELGKTFSGRPRQRFSITPRVPNVEELVRYRGE</sequence>
<comment type="cofactor">
    <cofactor evidence="1 13">
        <name>heme</name>
        <dbReference type="ChEBI" id="CHEBI:30413"/>
    </cofactor>
</comment>
<dbReference type="Proteomes" id="UP000230002">
    <property type="component" value="Unassembled WGS sequence"/>
</dbReference>
<evidence type="ECO:0000256" key="9">
    <source>
        <dbReference type="ARBA" id="ARBA00023002"/>
    </source>
</evidence>
<organism evidence="15 16">
    <name type="scientific">Ganoderma sinense ZZ0214-1</name>
    <dbReference type="NCBI Taxonomy" id="1077348"/>
    <lineage>
        <taxon>Eukaryota</taxon>
        <taxon>Fungi</taxon>
        <taxon>Dikarya</taxon>
        <taxon>Basidiomycota</taxon>
        <taxon>Agaricomycotina</taxon>
        <taxon>Agaricomycetes</taxon>
        <taxon>Polyporales</taxon>
        <taxon>Polyporaceae</taxon>
        <taxon>Ganoderma</taxon>
    </lineage>
</organism>
<keyword evidence="8" id="KW-1133">Transmembrane helix</keyword>
<evidence type="ECO:0000313" key="15">
    <source>
        <dbReference type="EMBL" id="PIL29426.1"/>
    </source>
</evidence>
<dbReference type="InterPro" id="IPR017972">
    <property type="entry name" value="Cyt_P450_CS"/>
</dbReference>
<evidence type="ECO:0000256" key="7">
    <source>
        <dbReference type="ARBA" id="ARBA00022723"/>
    </source>
</evidence>
<dbReference type="InterPro" id="IPR036396">
    <property type="entry name" value="Cyt_P450_sf"/>
</dbReference>
<comment type="caution">
    <text evidence="15">The sequence shown here is derived from an EMBL/GenBank/DDBJ whole genome shotgun (WGS) entry which is preliminary data.</text>
</comment>
<keyword evidence="7 13" id="KW-0479">Metal-binding</keyword>
<dbReference type="PANTHER" id="PTHR46300">
    <property type="entry name" value="P450, PUTATIVE (EUROFUNG)-RELATED-RELATED"/>
    <property type="match status" value="1"/>
</dbReference>
<keyword evidence="5 13" id="KW-0349">Heme</keyword>
<evidence type="ECO:0000256" key="13">
    <source>
        <dbReference type="PIRSR" id="PIRSR602401-1"/>
    </source>
</evidence>
<keyword evidence="16" id="KW-1185">Reference proteome</keyword>
<dbReference type="PANTHER" id="PTHR46300:SF7">
    <property type="entry name" value="P450, PUTATIVE (EUROFUNG)-RELATED"/>
    <property type="match status" value="1"/>
</dbReference>
<evidence type="ECO:0000256" key="12">
    <source>
        <dbReference type="ARBA" id="ARBA00023136"/>
    </source>
</evidence>
<keyword evidence="11 14" id="KW-0503">Monooxygenase</keyword>
<keyword evidence="9 14" id="KW-0560">Oxidoreductase</keyword>
<evidence type="ECO:0000256" key="4">
    <source>
        <dbReference type="ARBA" id="ARBA00010617"/>
    </source>
</evidence>
<evidence type="ECO:0000256" key="3">
    <source>
        <dbReference type="ARBA" id="ARBA00005179"/>
    </source>
</evidence>
<protein>
    <submittedName>
        <fullName evidence="15">Cytochrome P450</fullName>
    </submittedName>
</protein>
<evidence type="ECO:0000256" key="11">
    <source>
        <dbReference type="ARBA" id="ARBA00023033"/>
    </source>
</evidence>
<dbReference type="Pfam" id="PF00067">
    <property type="entry name" value="p450"/>
    <property type="match status" value="1"/>
</dbReference>
<feature type="binding site" description="axial binding residue" evidence="13">
    <location>
        <position position="432"/>
    </location>
    <ligand>
        <name>heme</name>
        <dbReference type="ChEBI" id="CHEBI:30413"/>
    </ligand>
    <ligandPart>
        <name>Fe</name>
        <dbReference type="ChEBI" id="CHEBI:18248"/>
    </ligandPart>
</feature>
<dbReference type="GO" id="GO:0004497">
    <property type="term" value="F:monooxygenase activity"/>
    <property type="evidence" value="ECO:0007669"/>
    <property type="project" value="UniProtKB-KW"/>
</dbReference>
<gene>
    <name evidence="15" type="ORF">GSI_15684</name>
</gene>
<dbReference type="InterPro" id="IPR001128">
    <property type="entry name" value="Cyt_P450"/>
</dbReference>
<dbReference type="InterPro" id="IPR002401">
    <property type="entry name" value="Cyt_P450_E_grp-I"/>
</dbReference>
<comment type="subcellular location">
    <subcellularLocation>
        <location evidence="2">Membrane</location>
        <topology evidence="2">Single-pass membrane protein</topology>
    </subcellularLocation>
</comment>
<accession>A0A2G8S6L6</accession>
<keyword evidence="12" id="KW-0472">Membrane</keyword>
<reference evidence="15 16" key="1">
    <citation type="journal article" date="2015" name="Sci. Rep.">
        <title>Chromosome-level genome map provides insights into diverse defense mechanisms in the medicinal fungus Ganoderma sinense.</title>
        <authorList>
            <person name="Zhu Y."/>
            <person name="Xu J."/>
            <person name="Sun C."/>
            <person name="Zhou S."/>
            <person name="Xu H."/>
            <person name="Nelson D.R."/>
            <person name="Qian J."/>
            <person name="Song J."/>
            <person name="Luo H."/>
            <person name="Xiang L."/>
            <person name="Li Y."/>
            <person name="Xu Z."/>
            <person name="Ji A."/>
            <person name="Wang L."/>
            <person name="Lu S."/>
            <person name="Hayward A."/>
            <person name="Sun W."/>
            <person name="Li X."/>
            <person name="Schwartz D.C."/>
            <person name="Wang Y."/>
            <person name="Chen S."/>
        </authorList>
    </citation>
    <scope>NUCLEOTIDE SEQUENCE [LARGE SCALE GENOMIC DNA]</scope>
    <source>
        <strain evidence="15 16">ZZ0214-1</strain>
    </source>
</reference>
<dbReference type="AlphaFoldDB" id="A0A2G8S6L6"/>
<name>A0A2G8S6L6_9APHY</name>
<dbReference type="SUPFAM" id="SSF48264">
    <property type="entry name" value="Cytochrome P450"/>
    <property type="match status" value="1"/>
</dbReference>
<dbReference type="CDD" id="cd11065">
    <property type="entry name" value="CYP64-like"/>
    <property type="match status" value="1"/>
</dbReference>
<evidence type="ECO:0000256" key="5">
    <source>
        <dbReference type="ARBA" id="ARBA00022617"/>
    </source>
</evidence>
<dbReference type="EMBL" id="AYKW01000023">
    <property type="protein sequence ID" value="PIL29426.1"/>
    <property type="molecule type" value="Genomic_DNA"/>
</dbReference>
<keyword evidence="10 13" id="KW-0408">Iron</keyword>
<evidence type="ECO:0000313" key="16">
    <source>
        <dbReference type="Proteomes" id="UP000230002"/>
    </source>
</evidence>
<evidence type="ECO:0000256" key="14">
    <source>
        <dbReference type="RuleBase" id="RU000461"/>
    </source>
</evidence>
<proteinExistence type="inferred from homology"/>
<dbReference type="GO" id="GO:0020037">
    <property type="term" value="F:heme binding"/>
    <property type="evidence" value="ECO:0007669"/>
    <property type="project" value="InterPro"/>
</dbReference>
<evidence type="ECO:0000256" key="2">
    <source>
        <dbReference type="ARBA" id="ARBA00004167"/>
    </source>
</evidence>
<keyword evidence="6" id="KW-0812">Transmembrane</keyword>
<dbReference type="OrthoDB" id="1055148at2759"/>
<evidence type="ECO:0000256" key="10">
    <source>
        <dbReference type="ARBA" id="ARBA00023004"/>
    </source>
</evidence>
<evidence type="ECO:0000256" key="6">
    <source>
        <dbReference type="ARBA" id="ARBA00022692"/>
    </source>
</evidence>
<dbReference type="PROSITE" id="PS00086">
    <property type="entry name" value="CYTOCHROME_P450"/>
    <property type="match status" value="1"/>
</dbReference>
<evidence type="ECO:0000256" key="8">
    <source>
        <dbReference type="ARBA" id="ARBA00022989"/>
    </source>
</evidence>
<comment type="similarity">
    <text evidence="4 14">Belongs to the cytochrome P450 family.</text>
</comment>
<evidence type="ECO:0000256" key="1">
    <source>
        <dbReference type="ARBA" id="ARBA00001971"/>
    </source>
</evidence>
<dbReference type="InterPro" id="IPR050364">
    <property type="entry name" value="Cytochrome_P450_fung"/>
</dbReference>
<comment type="pathway">
    <text evidence="3">Secondary metabolite biosynthesis.</text>
</comment>
<dbReference type="Gene3D" id="1.10.630.10">
    <property type="entry name" value="Cytochrome P450"/>
    <property type="match status" value="1"/>
</dbReference>
<dbReference type="GO" id="GO:0005506">
    <property type="term" value="F:iron ion binding"/>
    <property type="evidence" value="ECO:0007669"/>
    <property type="project" value="InterPro"/>
</dbReference>
<dbReference type="PRINTS" id="PR00463">
    <property type="entry name" value="EP450I"/>
</dbReference>
<dbReference type="GO" id="GO:0016705">
    <property type="term" value="F:oxidoreductase activity, acting on paired donors, with incorporation or reduction of molecular oxygen"/>
    <property type="evidence" value="ECO:0007669"/>
    <property type="project" value="InterPro"/>
</dbReference>
<dbReference type="GO" id="GO:0016020">
    <property type="term" value="C:membrane"/>
    <property type="evidence" value="ECO:0007669"/>
    <property type="project" value="UniProtKB-SubCell"/>
</dbReference>